<evidence type="ECO:0000313" key="1">
    <source>
        <dbReference type="EMBL" id="CAK5087490.1"/>
    </source>
</evidence>
<evidence type="ECO:0000313" key="2">
    <source>
        <dbReference type="Proteomes" id="UP001497535"/>
    </source>
</evidence>
<protein>
    <submittedName>
        <fullName evidence="1">Uncharacterized protein</fullName>
    </submittedName>
</protein>
<gene>
    <name evidence="1" type="ORF">MENTE1834_LOCUS35078</name>
</gene>
<dbReference type="EMBL" id="CAVMJV010000066">
    <property type="protein sequence ID" value="CAK5087490.1"/>
    <property type="molecule type" value="Genomic_DNA"/>
</dbReference>
<proteinExistence type="predicted"/>
<reference evidence="1" key="1">
    <citation type="submission" date="2023-11" db="EMBL/GenBank/DDBJ databases">
        <authorList>
            <person name="Poullet M."/>
        </authorList>
    </citation>
    <scope>NUCLEOTIDE SEQUENCE</scope>
    <source>
        <strain evidence="1">E1834</strain>
    </source>
</reference>
<comment type="caution">
    <text evidence="1">The sequence shown here is derived from an EMBL/GenBank/DDBJ whole genome shotgun (WGS) entry which is preliminary data.</text>
</comment>
<accession>A0ACB1ABN1</accession>
<keyword evidence="2" id="KW-1185">Reference proteome</keyword>
<sequence>MLWKNSLDGTWIDPAREGPNRTQPTVPPSNPWMGYLFSFIFLLQVRTQQ</sequence>
<organism evidence="1 2">
    <name type="scientific">Meloidogyne enterolobii</name>
    <name type="common">Root-knot nematode worm</name>
    <name type="synonym">Meloidogyne mayaguensis</name>
    <dbReference type="NCBI Taxonomy" id="390850"/>
    <lineage>
        <taxon>Eukaryota</taxon>
        <taxon>Metazoa</taxon>
        <taxon>Ecdysozoa</taxon>
        <taxon>Nematoda</taxon>
        <taxon>Chromadorea</taxon>
        <taxon>Rhabditida</taxon>
        <taxon>Tylenchina</taxon>
        <taxon>Tylenchomorpha</taxon>
        <taxon>Tylenchoidea</taxon>
        <taxon>Meloidogynidae</taxon>
        <taxon>Meloidogyninae</taxon>
        <taxon>Meloidogyne</taxon>
    </lineage>
</organism>
<dbReference type="Proteomes" id="UP001497535">
    <property type="component" value="Unassembled WGS sequence"/>
</dbReference>
<name>A0ACB1ABN1_MELEN</name>